<protein>
    <submittedName>
        <fullName evidence="8">DnaJ homolog subfamily C member 5</fullName>
    </submittedName>
</protein>
<comment type="caution">
    <text evidence="8">The sequence shown here is derived from an EMBL/GenBank/DDBJ whole genome shotgun (WGS) entry which is preliminary data.</text>
</comment>
<dbReference type="SUPFAM" id="SSF46565">
    <property type="entry name" value="Chaperone J-domain"/>
    <property type="match status" value="1"/>
</dbReference>
<dbReference type="InterPro" id="IPR051434">
    <property type="entry name" value="DnaJ_C_subfamily_member5"/>
</dbReference>
<dbReference type="InterPro" id="IPR001623">
    <property type="entry name" value="DnaJ_domain"/>
</dbReference>
<keyword evidence="3" id="KW-0564">Palmitate</keyword>
<dbReference type="PANTHER" id="PTHR44027">
    <property type="entry name" value="DNAJ HOMOLOG SUBFAMILY C MEMBER 5 HOMOLOG"/>
    <property type="match status" value="1"/>
</dbReference>
<accession>A0A8B6BY20</accession>
<evidence type="ECO:0000313" key="9">
    <source>
        <dbReference type="Proteomes" id="UP000596742"/>
    </source>
</evidence>
<evidence type="ECO:0000256" key="1">
    <source>
        <dbReference type="ARBA" id="ARBA00004635"/>
    </source>
</evidence>
<dbReference type="PROSITE" id="PS50076">
    <property type="entry name" value="DNAJ_2"/>
    <property type="match status" value="1"/>
</dbReference>
<evidence type="ECO:0000256" key="2">
    <source>
        <dbReference type="ARBA" id="ARBA00023136"/>
    </source>
</evidence>
<sequence>MNRPRHLSSSGNSLYELLSLEKSATHDDIKKAYRRLALKFHPDKNPDDPSAAEKFKEISHAHTVLIDTTRRQIYDEYGSMGLWAADQFGEENVNVYLMLTSKWCKAFFICCGLITCCYCCLCCCCCCGKCRPEHPEDDYANLHTPLQDEFSSTPEESPVTSQPHGGAIPIPAPGNDSVTESTTLKPEAKSYGAGEDSPKAPEKVAENGVNRQS</sequence>
<keyword evidence="4" id="KW-0143">Chaperone</keyword>
<dbReference type="InterPro" id="IPR036869">
    <property type="entry name" value="J_dom_sf"/>
</dbReference>
<gene>
    <name evidence="8" type="ORF">MGAL_10B004513</name>
</gene>
<dbReference type="Pfam" id="PF00226">
    <property type="entry name" value="DnaJ"/>
    <property type="match status" value="1"/>
</dbReference>
<keyword evidence="2" id="KW-0472">Membrane</keyword>
<evidence type="ECO:0000313" key="8">
    <source>
        <dbReference type="EMBL" id="VDH97308.1"/>
    </source>
</evidence>
<feature type="region of interest" description="Disordered" evidence="6">
    <location>
        <begin position="147"/>
        <end position="213"/>
    </location>
</feature>
<dbReference type="Gene3D" id="1.10.287.110">
    <property type="entry name" value="DnaJ domain"/>
    <property type="match status" value="1"/>
</dbReference>
<keyword evidence="9" id="KW-1185">Reference proteome</keyword>
<dbReference type="EMBL" id="UYJE01000887">
    <property type="protein sequence ID" value="VDH97308.1"/>
    <property type="molecule type" value="Genomic_DNA"/>
</dbReference>
<feature type="domain" description="J" evidence="7">
    <location>
        <begin position="13"/>
        <end position="78"/>
    </location>
</feature>
<dbReference type="GO" id="GO:0016020">
    <property type="term" value="C:membrane"/>
    <property type="evidence" value="ECO:0007669"/>
    <property type="project" value="UniProtKB-SubCell"/>
</dbReference>
<dbReference type="Proteomes" id="UP000596742">
    <property type="component" value="Unassembled WGS sequence"/>
</dbReference>
<dbReference type="PRINTS" id="PR00625">
    <property type="entry name" value="JDOMAIN"/>
</dbReference>
<evidence type="ECO:0000256" key="4">
    <source>
        <dbReference type="ARBA" id="ARBA00023186"/>
    </source>
</evidence>
<feature type="compositionally biased region" description="Basic and acidic residues" evidence="6">
    <location>
        <begin position="196"/>
        <end position="205"/>
    </location>
</feature>
<feature type="compositionally biased region" description="Polar residues" evidence="6">
    <location>
        <begin position="149"/>
        <end position="163"/>
    </location>
</feature>
<name>A0A8B6BY20_MYTGA</name>
<comment type="subcellular location">
    <subcellularLocation>
        <location evidence="1">Membrane</location>
        <topology evidence="1">Lipid-anchor</topology>
    </subcellularLocation>
</comment>
<evidence type="ECO:0000256" key="5">
    <source>
        <dbReference type="ARBA" id="ARBA00023288"/>
    </source>
</evidence>
<dbReference type="SMART" id="SM00271">
    <property type="entry name" value="DnaJ"/>
    <property type="match status" value="1"/>
</dbReference>
<dbReference type="OrthoDB" id="445556at2759"/>
<evidence type="ECO:0000259" key="7">
    <source>
        <dbReference type="PROSITE" id="PS50076"/>
    </source>
</evidence>
<dbReference type="PANTHER" id="PTHR44027:SF7">
    <property type="entry name" value="DNAJ HOMOLOG SUBFAMILY C MEMBER 5 HOMOLOG"/>
    <property type="match status" value="1"/>
</dbReference>
<dbReference type="CDD" id="cd06257">
    <property type="entry name" value="DnaJ"/>
    <property type="match status" value="1"/>
</dbReference>
<evidence type="ECO:0000256" key="6">
    <source>
        <dbReference type="SAM" id="MobiDB-lite"/>
    </source>
</evidence>
<dbReference type="AlphaFoldDB" id="A0A8B6BY20"/>
<dbReference type="GO" id="GO:0005737">
    <property type="term" value="C:cytoplasm"/>
    <property type="evidence" value="ECO:0007669"/>
    <property type="project" value="UniProtKB-ARBA"/>
</dbReference>
<keyword evidence="5" id="KW-0449">Lipoprotein</keyword>
<organism evidence="8 9">
    <name type="scientific">Mytilus galloprovincialis</name>
    <name type="common">Mediterranean mussel</name>
    <dbReference type="NCBI Taxonomy" id="29158"/>
    <lineage>
        <taxon>Eukaryota</taxon>
        <taxon>Metazoa</taxon>
        <taxon>Spiralia</taxon>
        <taxon>Lophotrochozoa</taxon>
        <taxon>Mollusca</taxon>
        <taxon>Bivalvia</taxon>
        <taxon>Autobranchia</taxon>
        <taxon>Pteriomorphia</taxon>
        <taxon>Mytilida</taxon>
        <taxon>Mytiloidea</taxon>
        <taxon>Mytilidae</taxon>
        <taxon>Mytilinae</taxon>
        <taxon>Mytilus</taxon>
    </lineage>
</organism>
<evidence type="ECO:0000256" key="3">
    <source>
        <dbReference type="ARBA" id="ARBA00023139"/>
    </source>
</evidence>
<proteinExistence type="predicted"/>
<dbReference type="FunFam" id="1.10.287.110:FF:000017">
    <property type="entry name" value="dnaJ homolog subfamily C member 5"/>
    <property type="match status" value="1"/>
</dbReference>
<reference evidence="8" key="1">
    <citation type="submission" date="2018-11" db="EMBL/GenBank/DDBJ databases">
        <authorList>
            <person name="Alioto T."/>
            <person name="Alioto T."/>
        </authorList>
    </citation>
    <scope>NUCLEOTIDE SEQUENCE</scope>
</reference>